<evidence type="ECO:0000256" key="5">
    <source>
        <dbReference type="ARBA" id="ARBA00022989"/>
    </source>
</evidence>
<comment type="caution">
    <text evidence="9">The sequence shown here is derived from an EMBL/GenBank/DDBJ whole genome shotgun (WGS) entry which is preliminary data.</text>
</comment>
<proteinExistence type="predicted"/>
<dbReference type="eggNOG" id="COG1463">
    <property type="taxonomic scope" value="Bacteria"/>
</dbReference>
<evidence type="ECO:0000256" key="3">
    <source>
        <dbReference type="ARBA" id="ARBA00022519"/>
    </source>
</evidence>
<feature type="domain" description="Mce/MlaD" evidence="8">
    <location>
        <begin position="48"/>
        <end position="135"/>
    </location>
</feature>
<dbReference type="GO" id="GO:0005886">
    <property type="term" value="C:plasma membrane"/>
    <property type="evidence" value="ECO:0007669"/>
    <property type="project" value="UniProtKB-SubCell"/>
</dbReference>
<feature type="domain" description="Mce/MlaD" evidence="8">
    <location>
        <begin position="295"/>
        <end position="386"/>
    </location>
</feature>
<dbReference type="HOGENOM" id="CLU_018765_3_0_5"/>
<dbReference type="PANTHER" id="PTHR30462:SF0">
    <property type="entry name" value="INTERMEMBRANE TRANSPORT PROTEIN YEBT"/>
    <property type="match status" value="1"/>
</dbReference>
<feature type="transmembrane region" description="Helical" evidence="7">
    <location>
        <begin position="21"/>
        <end position="41"/>
    </location>
</feature>
<dbReference type="RefSeq" id="WP_020042602.1">
    <property type="nucleotide sequence ID" value="NZ_KE557273.1"/>
</dbReference>
<evidence type="ECO:0000259" key="8">
    <source>
        <dbReference type="Pfam" id="PF02470"/>
    </source>
</evidence>
<evidence type="ECO:0000313" key="10">
    <source>
        <dbReference type="Proteomes" id="UP000015347"/>
    </source>
</evidence>
<keyword evidence="4 7" id="KW-0812">Transmembrane</keyword>
<evidence type="ECO:0000256" key="7">
    <source>
        <dbReference type="SAM" id="Phobius"/>
    </source>
</evidence>
<gene>
    <name evidence="9" type="ORF">Salmuc_00639</name>
</gene>
<accession>S9QUJ4</accession>
<organism evidence="9 10">
    <name type="scientific">Salipiger mucosus DSM 16094</name>
    <dbReference type="NCBI Taxonomy" id="1123237"/>
    <lineage>
        <taxon>Bacteria</taxon>
        <taxon>Pseudomonadati</taxon>
        <taxon>Pseudomonadota</taxon>
        <taxon>Alphaproteobacteria</taxon>
        <taxon>Rhodobacterales</taxon>
        <taxon>Roseobacteraceae</taxon>
        <taxon>Salipiger</taxon>
    </lineage>
</organism>
<sequence length="908" mass="94489">MSDPQPGDMKVESGRRSIWSNLSLVWIVPIAALVITLLIAWRSWSERGARIEIRFENAAGVVADETALRFRDVVIGRVEDVSFADDLESVVVTAAMDQNVADALPADARFWVVRPEVSASGISGLSTVLSGVYIQAAFEPSPGSGATSFEGLDTAPLVLPGMEGTKIVLRAEDGNQLSAGAPIFHQGIEVGRIETPRLLDNGNGVIVDAFIEAPHDQRITTATRFWDTSGFRVNFGPGGLNLSVGSVAALLRGGIAYDTVFSGGNPVEENYVFDLFDGEDSARDSVFNQSLDNAVELTVEFDESVQGLEAGSPVTYRGLRVGNVTSIGAFIEETGDRQEVRLRAVISIDPRALGLDPETPAAETIAFLSRAVQDGLRARLASQSLFNRTLTVQLVEIPDAEEASLGIFEQEAPLLPSVESDIPDVAATAEGLLNRVDNLPVEELLDQAITTMAAIESLAADEGLRDAPQAFTGLLEDARGVIGSEEVQALPAEIGATIAALRGVAEELQEAGTVTQLTDTLASAETAAGELGSVGETVREAIADVPGLVDDLRALSQKANALQLEATVTAATEFLGDAEALVANADAIVGAEQMQALPEDVAATVASLRAVTERLQEAGAVDKLVSVLESADSAAAGLGEAGTAASAAVEDVPGLVEDLRSLAGKANALQLEAAVAAATEFLGNADSLVASEAAQGLPAELSATVTQLRGVAEDLREADAVGRLVEALESASEAADSVTGVAADLDEATAGVPQLIEDLDALVAKANGLPVEQLVNSASAFLEGADRLIDTPQARALPESLSATLDEARAALSELRAGGVVENTNATLASAREAASAIEQAAQSLPALSTRIQGLVDEAGTVLDSYGDNSSFNRETVSALREVREAAEALTKLAREIERNPNSLLFGR</sequence>
<keyword evidence="3" id="KW-0997">Cell inner membrane</keyword>
<dbReference type="eggNOG" id="COG3008">
    <property type="taxonomic scope" value="Bacteria"/>
</dbReference>
<name>S9QUJ4_9RHOB</name>
<keyword evidence="6 7" id="KW-0472">Membrane</keyword>
<evidence type="ECO:0000256" key="1">
    <source>
        <dbReference type="ARBA" id="ARBA00004533"/>
    </source>
</evidence>
<dbReference type="InterPro" id="IPR051800">
    <property type="entry name" value="PqiA-PqiB_transport"/>
</dbReference>
<evidence type="ECO:0000256" key="6">
    <source>
        <dbReference type="ARBA" id="ARBA00023136"/>
    </source>
</evidence>
<evidence type="ECO:0000256" key="2">
    <source>
        <dbReference type="ARBA" id="ARBA00022475"/>
    </source>
</evidence>
<keyword evidence="10" id="KW-1185">Reference proteome</keyword>
<feature type="domain" description="Mce/MlaD" evidence="8">
    <location>
        <begin position="164"/>
        <end position="224"/>
    </location>
</feature>
<dbReference type="Pfam" id="PF02470">
    <property type="entry name" value="MlaD"/>
    <property type="match status" value="3"/>
</dbReference>
<dbReference type="EMBL" id="APVH01000011">
    <property type="protein sequence ID" value="EPX85041.1"/>
    <property type="molecule type" value="Genomic_DNA"/>
</dbReference>
<dbReference type="STRING" id="1123237.Salmuc_00639"/>
<keyword evidence="2" id="KW-1003">Cell membrane</keyword>
<keyword evidence="5 7" id="KW-1133">Transmembrane helix</keyword>
<protein>
    <submittedName>
        <fullName evidence="9">Paraquat-inducible protein B</fullName>
    </submittedName>
</protein>
<dbReference type="AlphaFoldDB" id="S9QUJ4"/>
<evidence type="ECO:0000313" key="9">
    <source>
        <dbReference type="EMBL" id="EPX85041.1"/>
    </source>
</evidence>
<comment type="subcellular location">
    <subcellularLocation>
        <location evidence="1">Cell inner membrane</location>
    </subcellularLocation>
</comment>
<dbReference type="Proteomes" id="UP000015347">
    <property type="component" value="Unassembled WGS sequence"/>
</dbReference>
<dbReference type="PANTHER" id="PTHR30462">
    <property type="entry name" value="INTERMEMBRANE TRANSPORT PROTEIN PQIB-RELATED"/>
    <property type="match status" value="1"/>
</dbReference>
<dbReference type="InterPro" id="IPR003399">
    <property type="entry name" value="Mce/MlaD"/>
</dbReference>
<evidence type="ECO:0000256" key="4">
    <source>
        <dbReference type="ARBA" id="ARBA00022692"/>
    </source>
</evidence>
<reference evidence="10" key="1">
    <citation type="journal article" date="2014" name="Stand. Genomic Sci.">
        <title>Genome sequence of the exopolysaccharide-producing Salipiger mucosus type strain (DSM 16094(T)), a moderately halophilic member of the Roseobacter clade.</title>
        <authorList>
            <person name="Riedel T."/>
            <person name="Spring S."/>
            <person name="Fiebig A."/>
            <person name="Petersen J."/>
            <person name="Kyrpides N.C."/>
            <person name="Goker M."/>
            <person name="Klenk H.P."/>
        </authorList>
    </citation>
    <scope>NUCLEOTIDE SEQUENCE [LARGE SCALE GENOMIC DNA]</scope>
    <source>
        <strain evidence="10">DSM 16094</strain>
    </source>
</reference>